<sequence length="210" mass="23978">MPDEPSESVNCLNAQVKRTFVLRHRNQTGPYPVDFVRFIEGRQRPDLEINYKSELCQIGSNCSLRCDAIGEITSMQVTQMSVEDDQWEPVENTSELVFDYSRSTYPDVYHIAINCTVVGRPVSYTYVDLRFELGHNVEYHHQGAPTQVPISLEETVETYSTYLGPHTSLMSIEHLTGARCFSTSLRIPHRNRQAVLEMDWPQSPTTSTSN</sequence>
<evidence type="ECO:0000313" key="1">
    <source>
        <dbReference type="EMBL" id="GFS16473.1"/>
    </source>
</evidence>
<dbReference type="AlphaFoldDB" id="A0AAV4J105"/>
<dbReference type="Proteomes" id="UP000762676">
    <property type="component" value="Unassembled WGS sequence"/>
</dbReference>
<reference evidence="1 2" key="1">
    <citation type="journal article" date="2021" name="Elife">
        <title>Chloroplast acquisition without the gene transfer in kleptoplastic sea slugs, Plakobranchus ocellatus.</title>
        <authorList>
            <person name="Maeda T."/>
            <person name="Takahashi S."/>
            <person name="Yoshida T."/>
            <person name="Shimamura S."/>
            <person name="Takaki Y."/>
            <person name="Nagai Y."/>
            <person name="Toyoda A."/>
            <person name="Suzuki Y."/>
            <person name="Arimoto A."/>
            <person name="Ishii H."/>
            <person name="Satoh N."/>
            <person name="Nishiyama T."/>
            <person name="Hasebe M."/>
            <person name="Maruyama T."/>
            <person name="Minagawa J."/>
            <person name="Obokata J."/>
            <person name="Shigenobu S."/>
        </authorList>
    </citation>
    <scope>NUCLEOTIDE SEQUENCE [LARGE SCALE GENOMIC DNA]</scope>
</reference>
<gene>
    <name evidence="1" type="ORF">ElyMa_001474100</name>
</gene>
<evidence type="ECO:0000313" key="2">
    <source>
        <dbReference type="Proteomes" id="UP000762676"/>
    </source>
</evidence>
<name>A0AAV4J105_9GAST</name>
<dbReference type="EMBL" id="BMAT01002900">
    <property type="protein sequence ID" value="GFS16473.1"/>
    <property type="molecule type" value="Genomic_DNA"/>
</dbReference>
<proteinExistence type="predicted"/>
<accession>A0AAV4J105</accession>
<organism evidence="1 2">
    <name type="scientific">Elysia marginata</name>
    <dbReference type="NCBI Taxonomy" id="1093978"/>
    <lineage>
        <taxon>Eukaryota</taxon>
        <taxon>Metazoa</taxon>
        <taxon>Spiralia</taxon>
        <taxon>Lophotrochozoa</taxon>
        <taxon>Mollusca</taxon>
        <taxon>Gastropoda</taxon>
        <taxon>Heterobranchia</taxon>
        <taxon>Euthyneura</taxon>
        <taxon>Panpulmonata</taxon>
        <taxon>Sacoglossa</taxon>
        <taxon>Placobranchoidea</taxon>
        <taxon>Plakobranchidae</taxon>
        <taxon>Elysia</taxon>
    </lineage>
</organism>
<comment type="caution">
    <text evidence="1">The sequence shown here is derived from an EMBL/GenBank/DDBJ whole genome shotgun (WGS) entry which is preliminary data.</text>
</comment>
<protein>
    <submittedName>
        <fullName evidence="1">Uncharacterized protein</fullName>
    </submittedName>
</protein>
<keyword evidence="2" id="KW-1185">Reference proteome</keyword>